<feature type="transmembrane region" description="Helical" evidence="10">
    <location>
        <begin position="188"/>
        <end position="205"/>
    </location>
</feature>
<keyword evidence="12" id="KW-1185">Reference proteome</keyword>
<dbReference type="WBParaSite" id="TCONS_00007601.p1">
    <property type="protein sequence ID" value="TCONS_00007601.p1"/>
    <property type="gene ID" value="XLOC_005633"/>
</dbReference>
<dbReference type="PANTHER" id="PTHR12428:SF66">
    <property type="entry name" value="MITOCHONDRIAL INNER MEMBRANE PROTEIN OXA1L"/>
    <property type="match status" value="1"/>
</dbReference>
<evidence type="ECO:0000256" key="10">
    <source>
        <dbReference type="SAM" id="Phobius"/>
    </source>
</evidence>
<evidence type="ECO:0000256" key="7">
    <source>
        <dbReference type="ARBA" id="ARBA00023128"/>
    </source>
</evidence>
<evidence type="ECO:0000256" key="2">
    <source>
        <dbReference type="ARBA" id="ARBA00009877"/>
    </source>
</evidence>
<feature type="transmembrane region" description="Helical" evidence="10">
    <location>
        <begin position="233"/>
        <end position="252"/>
    </location>
</feature>
<keyword evidence="4" id="KW-0999">Mitochondrion inner membrane</keyword>
<dbReference type="Pfam" id="PF02096">
    <property type="entry name" value="60KD_IMP"/>
    <property type="match status" value="1"/>
</dbReference>
<keyword evidence="8 10" id="KW-0472">Membrane</keyword>
<dbReference type="InterPro" id="IPR028055">
    <property type="entry name" value="YidC/Oxa/ALB_C"/>
</dbReference>
<feature type="transmembrane region" description="Helical" evidence="10">
    <location>
        <begin position="111"/>
        <end position="132"/>
    </location>
</feature>
<keyword evidence="5" id="KW-0809">Transit peptide</keyword>
<dbReference type="AlphaFoldDB" id="A0A0K0DZ62"/>
<keyword evidence="6 10" id="KW-1133">Transmembrane helix</keyword>
<evidence type="ECO:0000256" key="1">
    <source>
        <dbReference type="ARBA" id="ARBA00004448"/>
    </source>
</evidence>
<feature type="domain" description="Membrane insertase YidC/Oxa/ALB C-terminal" evidence="11">
    <location>
        <begin position="111"/>
        <end position="299"/>
    </location>
</feature>
<evidence type="ECO:0000256" key="4">
    <source>
        <dbReference type="ARBA" id="ARBA00022792"/>
    </source>
</evidence>
<dbReference type="GO" id="GO:0032977">
    <property type="term" value="F:membrane insertase activity"/>
    <property type="evidence" value="ECO:0007669"/>
    <property type="project" value="InterPro"/>
</dbReference>
<proteinExistence type="inferred from homology"/>
<evidence type="ECO:0000256" key="5">
    <source>
        <dbReference type="ARBA" id="ARBA00022946"/>
    </source>
</evidence>
<evidence type="ECO:0000256" key="9">
    <source>
        <dbReference type="RuleBase" id="RU003945"/>
    </source>
</evidence>
<reference evidence="13" key="1">
    <citation type="submission" date="2015-08" db="UniProtKB">
        <authorList>
            <consortium name="WormBaseParasite"/>
        </authorList>
    </citation>
    <scope>IDENTIFICATION</scope>
</reference>
<dbReference type="GO" id="GO:0032979">
    <property type="term" value="P:protein insertion into mitochondrial inner membrane from matrix"/>
    <property type="evidence" value="ECO:0007669"/>
    <property type="project" value="TreeGrafter"/>
</dbReference>
<comment type="similarity">
    <text evidence="2 9">Belongs to the OXA1/ALB3/YidC family.</text>
</comment>
<evidence type="ECO:0000259" key="11">
    <source>
        <dbReference type="Pfam" id="PF02096"/>
    </source>
</evidence>
<dbReference type="InterPro" id="IPR001708">
    <property type="entry name" value="YidC/ALB3/OXA1/COX18"/>
</dbReference>
<organism evidence="13">
    <name type="scientific">Strongyloides stercoralis</name>
    <name type="common">Threadworm</name>
    <dbReference type="NCBI Taxonomy" id="6248"/>
    <lineage>
        <taxon>Eukaryota</taxon>
        <taxon>Metazoa</taxon>
        <taxon>Ecdysozoa</taxon>
        <taxon>Nematoda</taxon>
        <taxon>Chromadorea</taxon>
        <taxon>Rhabditida</taxon>
        <taxon>Tylenchina</taxon>
        <taxon>Panagrolaimomorpha</taxon>
        <taxon>Strongyloidoidea</taxon>
        <taxon>Strongyloididae</taxon>
        <taxon>Strongyloides</taxon>
    </lineage>
</organism>
<dbReference type="GO" id="GO:0005743">
    <property type="term" value="C:mitochondrial inner membrane"/>
    <property type="evidence" value="ECO:0007669"/>
    <property type="project" value="UniProtKB-SubCell"/>
</dbReference>
<accession>A0A0K0DZ62</accession>
<name>A0A0K0DZ62_STRER</name>
<sequence>MLHLARNGGRVFSKTIYRSITSHTILNNKSNVFNEVQCRGINTKDIFNSETIKDFVIPESPLPPLPRPSITELLSQGESLLSELSLFSWYTPTSYLRYGMEWCHLNFDMPWWSTIMASTVALRLLLIYLPIISRRNAAIQSKYRNEMKEFNDQMQEAKLQGDHRKVQHALVKQHAFMKEKGISMWKQSLLTIGNGAVFLSQFLAIKKFTTVQYPGFETGGILWFDNLLLPDPYYILPVATAITMHITLRLGVETAGLEQFSPLVQTLMLYGVPVIVLTSSCLFPSAIGLYWLTSNLISLSFAGLFKVEFVRNLFKIQKTIPPPKGANKSAFEDMMNRYRATKCVEPSLSEIRNKDLINFRKAGKSSVGKP</sequence>
<comment type="subcellular location">
    <subcellularLocation>
        <location evidence="9">Membrane</location>
        <topology evidence="9">Multi-pass membrane protein</topology>
    </subcellularLocation>
    <subcellularLocation>
        <location evidence="1">Mitochondrion inner membrane</location>
        <topology evidence="1">Multi-pass membrane protein</topology>
    </subcellularLocation>
</comment>
<evidence type="ECO:0000256" key="8">
    <source>
        <dbReference type="ARBA" id="ARBA00023136"/>
    </source>
</evidence>
<dbReference type="PANTHER" id="PTHR12428">
    <property type="entry name" value="OXA1"/>
    <property type="match status" value="1"/>
</dbReference>
<evidence type="ECO:0000256" key="6">
    <source>
        <dbReference type="ARBA" id="ARBA00022989"/>
    </source>
</evidence>
<evidence type="ECO:0000256" key="3">
    <source>
        <dbReference type="ARBA" id="ARBA00022692"/>
    </source>
</evidence>
<feature type="transmembrane region" description="Helical" evidence="10">
    <location>
        <begin position="264"/>
        <end position="290"/>
    </location>
</feature>
<dbReference type="WBParaSite" id="SSTP_0000252600.1">
    <property type="protein sequence ID" value="SSTP_0000252600.1"/>
    <property type="gene ID" value="SSTP_0000252600"/>
</dbReference>
<keyword evidence="3 9" id="KW-0812">Transmembrane</keyword>
<protein>
    <submittedName>
        <fullName evidence="14">Membrane insertase YidC/Oxa/ALB C-terminal domain-containing protein</fullName>
    </submittedName>
    <submittedName>
        <fullName evidence="13">Mitochondrial inner membrane protein OXA1L</fullName>
    </submittedName>
</protein>
<dbReference type="CDD" id="cd20069">
    <property type="entry name" value="5TM_Oxa1-like"/>
    <property type="match status" value="1"/>
</dbReference>
<evidence type="ECO:0000313" key="12">
    <source>
        <dbReference type="Proteomes" id="UP000035681"/>
    </source>
</evidence>
<evidence type="ECO:0000313" key="14">
    <source>
        <dbReference type="WBParaSite" id="TCONS_00007601.p1"/>
    </source>
</evidence>
<dbReference type="Proteomes" id="UP000035681">
    <property type="component" value="Unplaced"/>
</dbReference>
<dbReference type="STRING" id="6248.A0A0K0DZ62"/>
<keyword evidence="7" id="KW-0496">Mitochondrion</keyword>
<evidence type="ECO:0000313" key="13">
    <source>
        <dbReference type="WBParaSite" id="SSTP_0000252600.1"/>
    </source>
</evidence>